<dbReference type="AlphaFoldDB" id="A0A5A7NQD4"/>
<dbReference type="PANTHER" id="PTHR43133:SF8">
    <property type="entry name" value="RNA POLYMERASE SIGMA FACTOR HI_1459-RELATED"/>
    <property type="match status" value="1"/>
</dbReference>
<dbReference type="EMBL" id="BKDJ01000003">
    <property type="protein sequence ID" value="GER22342.1"/>
    <property type="molecule type" value="Genomic_DNA"/>
</dbReference>
<evidence type="ECO:0000256" key="2">
    <source>
        <dbReference type="ARBA" id="ARBA00023082"/>
    </source>
</evidence>
<proteinExistence type="predicted"/>
<evidence type="ECO:0000256" key="5">
    <source>
        <dbReference type="SAM" id="MobiDB-lite"/>
    </source>
</evidence>
<feature type="compositionally biased region" description="Acidic residues" evidence="5">
    <location>
        <begin position="514"/>
        <end position="533"/>
    </location>
</feature>
<feature type="region of interest" description="Disordered" evidence="5">
    <location>
        <begin position="482"/>
        <end position="656"/>
    </location>
</feature>
<evidence type="ECO:0000256" key="4">
    <source>
        <dbReference type="ARBA" id="ARBA00023163"/>
    </source>
</evidence>
<feature type="compositionally biased region" description="Low complexity" evidence="5">
    <location>
        <begin position="499"/>
        <end position="511"/>
    </location>
</feature>
<evidence type="ECO:0000256" key="3">
    <source>
        <dbReference type="ARBA" id="ARBA00023125"/>
    </source>
</evidence>
<keyword evidence="4" id="KW-0804">Transcription</keyword>
<feature type="transmembrane region" description="Helical" evidence="6">
    <location>
        <begin position="439"/>
        <end position="460"/>
    </location>
</feature>
<accession>A0A5A7NQD4</accession>
<feature type="compositionally biased region" description="Low complexity" evidence="5">
    <location>
        <begin position="534"/>
        <end position="559"/>
    </location>
</feature>
<dbReference type="GO" id="GO:0016987">
    <property type="term" value="F:sigma factor activity"/>
    <property type="evidence" value="ECO:0007669"/>
    <property type="project" value="UniProtKB-KW"/>
</dbReference>
<feature type="compositionally biased region" description="Polar residues" evidence="5">
    <location>
        <begin position="569"/>
        <end position="579"/>
    </location>
</feature>
<feature type="domain" description="Putative zinc-finger" evidence="7">
    <location>
        <begin position="215"/>
        <end position="242"/>
    </location>
</feature>
<dbReference type="OrthoDB" id="4990598at2"/>
<evidence type="ECO:0000259" key="7">
    <source>
        <dbReference type="Pfam" id="PF13490"/>
    </source>
</evidence>
<dbReference type="Gene3D" id="1.10.10.1320">
    <property type="entry name" value="Anti-sigma factor, zinc-finger domain"/>
    <property type="match status" value="1"/>
</dbReference>
<keyword evidence="2" id="KW-0731">Sigma factor</keyword>
<keyword evidence="6" id="KW-1133">Transmembrane helix</keyword>
<dbReference type="GO" id="GO:0006352">
    <property type="term" value="P:DNA-templated transcription initiation"/>
    <property type="evidence" value="ECO:0007669"/>
    <property type="project" value="InterPro"/>
</dbReference>
<dbReference type="InterPro" id="IPR039425">
    <property type="entry name" value="RNA_pol_sigma-70-like"/>
</dbReference>
<gene>
    <name evidence="8" type="ORF">NCCP1664_08390</name>
</gene>
<keyword evidence="9" id="KW-1185">Reference proteome</keyword>
<dbReference type="InterPro" id="IPR041916">
    <property type="entry name" value="Anti_sigma_zinc_sf"/>
</dbReference>
<dbReference type="Gene3D" id="1.10.1740.10">
    <property type="match status" value="1"/>
</dbReference>
<dbReference type="SUPFAM" id="SSF88946">
    <property type="entry name" value="Sigma2 domain of RNA polymerase sigma factors"/>
    <property type="match status" value="1"/>
</dbReference>
<feature type="compositionally biased region" description="Low complexity" evidence="5">
    <location>
        <begin position="293"/>
        <end position="324"/>
    </location>
</feature>
<dbReference type="InterPro" id="IPR013325">
    <property type="entry name" value="RNA_pol_sigma_r2"/>
</dbReference>
<dbReference type="Pfam" id="PF13490">
    <property type="entry name" value="zf-HC2"/>
    <property type="match status" value="1"/>
</dbReference>
<evidence type="ECO:0000256" key="6">
    <source>
        <dbReference type="SAM" id="Phobius"/>
    </source>
</evidence>
<organism evidence="8 9">
    <name type="scientific">Zafaria cholistanensis</name>
    <dbReference type="NCBI Taxonomy" id="1682741"/>
    <lineage>
        <taxon>Bacteria</taxon>
        <taxon>Bacillati</taxon>
        <taxon>Actinomycetota</taxon>
        <taxon>Actinomycetes</taxon>
        <taxon>Micrococcales</taxon>
        <taxon>Micrococcaceae</taxon>
        <taxon>Zafaria</taxon>
    </lineage>
</organism>
<feature type="region of interest" description="Disordered" evidence="5">
    <location>
        <begin position="287"/>
        <end position="334"/>
    </location>
</feature>
<dbReference type="RefSeq" id="WP_149955987.1">
    <property type="nucleotide sequence ID" value="NZ_BKDJ01000003.1"/>
</dbReference>
<dbReference type="GO" id="GO:0003677">
    <property type="term" value="F:DNA binding"/>
    <property type="evidence" value="ECO:0007669"/>
    <property type="project" value="UniProtKB-KW"/>
</dbReference>
<comment type="caution">
    <text evidence="8">The sequence shown here is derived from an EMBL/GenBank/DDBJ whole genome shotgun (WGS) entry which is preliminary data.</text>
</comment>
<dbReference type="PANTHER" id="PTHR43133">
    <property type="entry name" value="RNA POLYMERASE ECF-TYPE SIGMA FACTO"/>
    <property type="match status" value="1"/>
</dbReference>
<protein>
    <recommendedName>
        <fullName evidence="7">Putative zinc-finger domain-containing protein</fullName>
    </recommendedName>
</protein>
<evidence type="ECO:0000256" key="1">
    <source>
        <dbReference type="ARBA" id="ARBA00023015"/>
    </source>
</evidence>
<sequence>MDTSSTNAFTGLPDADLAAAIRAGDSAAGAGGSAADGGAPDAIAVFYARHYGAAVRIAEARLGNRSLAEDVAVDALADLLELIRQGSSCGDAPRPWLACLASRKAFAANRHESLPRAAGAAALFEQGDRDADPVMEQRGSGLLAETFKALPGHCQDILWLLEVENAPAAEAAHGLGLGVEAVVEAAAEAREGLRAAYLEAHGAAAAGEFAEQCHRLGDHLDGALGPRAMLKFEEHLGNCTRCDAALAVIGDLGAGLRTVVAPLFLGAGAASLLPLIDGSALLAQRADSGPTRPGFASPEAAGSAAGVSAAGQAAEGAAPDPTAAVDRSPSGAGPTVVALSDLAATETAPPGALSLNATPISAAPVSTTPFSATSAAASADAAEPRAAAVEGPGSPVPAQHSPDLPTQSIPALRTDAGGTPPRASPSPRMTRKVRMRRRLLPSAALAGAAGVLVAGVAFAATGTLPLPSGATDAVSEVIPVPAAEDPAPQPTHPAGGGTPSPASDPAGAPASETPDTEEPDGAGDGAEAGEEAGAEAPPAEGAKQSAPDGAAPTTTAPKAGNPVAPSTEPAKTNQPSADVSVSLPDPTQPARTSSPRPADDGSRAGQDGADGADGSGAVQDLPAPLPKVSTPAPAPTSTVEVSPPDSAQSNFFRSRTLAPQDLYSPRYSGFQLEIGEAP</sequence>
<feature type="compositionally biased region" description="Low complexity" evidence="5">
    <location>
        <begin position="374"/>
        <end position="388"/>
    </location>
</feature>
<evidence type="ECO:0000313" key="9">
    <source>
        <dbReference type="Proteomes" id="UP000325307"/>
    </source>
</evidence>
<name>A0A5A7NQD4_9MICC</name>
<reference evidence="8 9" key="1">
    <citation type="submission" date="2019-09" db="EMBL/GenBank/DDBJ databases">
        <title>Arthrobacter zafarii sp. nov., a moderately thermotolerant and halotolerant actinobacterium isolated from Cholistan desert soil of Pakistan.</title>
        <authorList>
            <person name="Amin A."/>
            <person name="Ahmed I."/>
            <person name="Khalid N."/>
            <person name="Schumann P."/>
            <person name="Busse H.J."/>
            <person name="Khan I.U."/>
            <person name="Li S."/>
            <person name="Li W.J."/>
        </authorList>
    </citation>
    <scope>NUCLEOTIDE SEQUENCE [LARGE SCALE GENOMIC DNA]</scope>
    <source>
        <strain evidence="8 9">NCCP-1664</strain>
    </source>
</reference>
<dbReference type="InterPro" id="IPR027383">
    <property type="entry name" value="Znf_put"/>
</dbReference>
<keyword evidence="1" id="KW-0805">Transcription regulation</keyword>
<evidence type="ECO:0000313" key="8">
    <source>
        <dbReference type="EMBL" id="GER22342.1"/>
    </source>
</evidence>
<keyword evidence="6" id="KW-0472">Membrane</keyword>
<feature type="compositionally biased region" description="Polar residues" evidence="5">
    <location>
        <begin position="635"/>
        <end position="653"/>
    </location>
</feature>
<dbReference type="Proteomes" id="UP000325307">
    <property type="component" value="Unassembled WGS sequence"/>
</dbReference>
<keyword evidence="3" id="KW-0238">DNA-binding</keyword>
<dbReference type="PRINTS" id="PR01217">
    <property type="entry name" value="PRICHEXTENSN"/>
</dbReference>
<keyword evidence="6" id="KW-0812">Transmembrane</keyword>
<feature type="region of interest" description="Disordered" evidence="5">
    <location>
        <begin position="374"/>
        <end position="433"/>
    </location>
</feature>